<keyword evidence="2" id="KW-1185">Reference proteome</keyword>
<reference evidence="1 2" key="1">
    <citation type="journal article" date="2021" name="Sci. Rep.">
        <title>The distribution of antibiotic resistance genes in chicken gut microbiota commensals.</title>
        <authorList>
            <person name="Juricova H."/>
            <person name="Matiasovicova J."/>
            <person name="Kubasova T."/>
            <person name="Cejkova D."/>
            <person name="Rychlik I."/>
        </authorList>
    </citation>
    <scope>NUCLEOTIDE SEQUENCE [LARGE SCALE GENOMIC DNA]</scope>
    <source>
        <strain evidence="1 2">An794</strain>
    </source>
</reference>
<comment type="caution">
    <text evidence="1">The sequence shown here is derived from an EMBL/GenBank/DDBJ whole genome shotgun (WGS) entry which is preliminary data.</text>
</comment>
<gene>
    <name evidence="1" type="ORF">H9X80_01470</name>
</gene>
<organism evidence="1 2">
    <name type="scientific">Olsenella profusa</name>
    <dbReference type="NCBI Taxonomy" id="138595"/>
    <lineage>
        <taxon>Bacteria</taxon>
        <taxon>Bacillati</taxon>
        <taxon>Actinomycetota</taxon>
        <taxon>Coriobacteriia</taxon>
        <taxon>Coriobacteriales</taxon>
        <taxon>Atopobiaceae</taxon>
        <taxon>Olsenella</taxon>
    </lineage>
</organism>
<accession>A0ABS2F0Y5</accession>
<sequence length="90" mass="10223">MTYPYLTMADNVEVVHSELIHDNGVDKVFVHFERPTGDGFDSARCELPLYMWTEWEGHFIAEGHAEFGAFLSDNARLIYRYAPNGGVKVA</sequence>
<dbReference type="EMBL" id="JACSNQ010000002">
    <property type="protein sequence ID" value="MBM6774222.1"/>
    <property type="molecule type" value="Genomic_DNA"/>
</dbReference>
<evidence type="ECO:0000313" key="1">
    <source>
        <dbReference type="EMBL" id="MBM6774222.1"/>
    </source>
</evidence>
<dbReference type="Proteomes" id="UP000712527">
    <property type="component" value="Unassembled WGS sequence"/>
</dbReference>
<evidence type="ECO:0000313" key="2">
    <source>
        <dbReference type="Proteomes" id="UP000712527"/>
    </source>
</evidence>
<proteinExistence type="predicted"/>
<protein>
    <submittedName>
        <fullName evidence="1">Uncharacterized protein</fullName>
    </submittedName>
</protein>
<name>A0ABS2F0Y5_9ACTN</name>